<evidence type="ECO:0000313" key="2">
    <source>
        <dbReference type="Proteomes" id="UP000295565"/>
    </source>
</evidence>
<gene>
    <name evidence="1" type="ORF">EV690_1709</name>
</gene>
<protein>
    <submittedName>
        <fullName evidence="1">Uncharacterized protein</fullName>
    </submittedName>
</protein>
<evidence type="ECO:0000313" key="1">
    <source>
        <dbReference type="EMBL" id="TCK58004.1"/>
    </source>
</evidence>
<dbReference type="EMBL" id="SMGD01000012">
    <property type="protein sequence ID" value="TCK58004.1"/>
    <property type="molecule type" value="Genomic_DNA"/>
</dbReference>
<dbReference type="RefSeq" id="WP_165872682.1">
    <property type="nucleotide sequence ID" value="NZ_OU594967.1"/>
</dbReference>
<keyword evidence="2" id="KW-1185">Reference proteome</keyword>
<organism evidence="1 2">
    <name type="scientific">Celerinatantimonas diazotrophica</name>
    <dbReference type="NCBI Taxonomy" id="412034"/>
    <lineage>
        <taxon>Bacteria</taxon>
        <taxon>Pseudomonadati</taxon>
        <taxon>Pseudomonadota</taxon>
        <taxon>Gammaproteobacteria</taxon>
        <taxon>Celerinatantimonadaceae</taxon>
        <taxon>Celerinatantimonas</taxon>
    </lineage>
</organism>
<accession>A0A4R1K1X6</accession>
<name>A0A4R1K1X6_9GAMM</name>
<reference evidence="1 2" key="1">
    <citation type="submission" date="2019-03" db="EMBL/GenBank/DDBJ databases">
        <title>Genomic Encyclopedia of Type Strains, Phase IV (KMG-IV): sequencing the most valuable type-strain genomes for metagenomic binning, comparative biology and taxonomic classification.</title>
        <authorList>
            <person name="Goeker M."/>
        </authorList>
    </citation>
    <scope>NUCLEOTIDE SEQUENCE [LARGE SCALE GENOMIC DNA]</scope>
    <source>
        <strain evidence="1 2">DSM 18577</strain>
    </source>
</reference>
<comment type="caution">
    <text evidence="1">The sequence shown here is derived from an EMBL/GenBank/DDBJ whole genome shotgun (WGS) entry which is preliminary data.</text>
</comment>
<proteinExistence type="predicted"/>
<dbReference type="Proteomes" id="UP000295565">
    <property type="component" value="Unassembled WGS sequence"/>
</dbReference>
<dbReference type="AlphaFoldDB" id="A0A4R1K1X6"/>
<sequence>MVELVRESQRLIEWYASHRQNQSYITMSYQQLTEGQRYQISALLAEGDS</sequence>